<proteinExistence type="predicted"/>
<sequence>MRLAKVDTQGILGIVLPLNRQTKFLADSLFSLTNHRIKPKNIYKPPHMHRIY</sequence>
<name>Q649J4_UNCAG</name>
<protein>
    <submittedName>
        <fullName evidence="1">Uncharacterized protein</fullName>
    </submittedName>
</protein>
<dbReference type="EMBL" id="AY714863">
    <property type="protein sequence ID" value="AAU83933.1"/>
    <property type="molecule type" value="Genomic_DNA"/>
</dbReference>
<evidence type="ECO:0000313" key="1">
    <source>
        <dbReference type="EMBL" id="AAU83933.1"/>
    </source>
</evidence>
<gene>
    <name evidence="1" type="ORF">GZ35A2_8</name>
</gene>
<reference evidence="1" key="2">
    <citation type="submission" date="2004-08" db="EMBL/GenBank/DDBJ databases">
        <authorList>
            <person name="Putnam N."/>
            <person name="Detter J.C."/>
            <person name="Richardson P.M."/>
            <person name="Rokhsar D."/>
        </authorList>
    </citation>
    <scope>NUCLEOTIDE SEQUENCE</scope>
</reference>
<organism evidence="1">
    <name type="scientific">Uncultured archaeon GZfos26G2</name>
    <dbReference type="NCBI Taxonomy" id="3386331"/>
    <lineage>
        <taxon>Archaea</taxon>
        <taxon>Methanobacteriati</taxon>
        <taxon>Methanobacteriota</taxon>
        <taxon>Stenosarchaea group</taxon>
        <taxon>Methanomicrobia</taxon>
        <taxon>Candidatus Methanophagales</taxon>
        <taxon>Candidatus Methanophagaceae</taxon>
        <taxon>Candidatus Methanophaga</taxon>
    </lineage>
</organism>
<dbReference type="AlphaFoldDB" id="Q649J4"/>
<accession>Q649J4</accession>
<reference evidence="1" key="1">
    <citation type="journal article" date="2004" name="Science">
        <title>Reverse methanogenesis: testing the hypothesis with environmental genomics.</title>
        <authorList>
            <person name="Hallam S.J."/>
            <person name="Putnam N."/>
            <person name="Preston C.M."/>
            <person name="Detter J.C."/>
            <person name="Rokhsar D."/>
            <person name="Richardson P.M."/>
            <person name="DeLong E.F."/>
        </authorList>
    </citation>
    <scope>NUCLEOTIDE SEQUENCE</scope>
</reference>